<proteinExistence type="predicted"/>
<evidence type="ECO:0008006" key="3">
    <source>
        <dbReference type="Google" id="ProtNLM"/>
    </source>
</evidence>
<sequence>MAKRNRLVVEGTDEFMNSFNEEIAQEFGIYHTTTQAEHKANISHAAKKIIDKKCKDTK</sequence>
<dbReference type="EMBL" id="JAUSUG010000003">
    <property type="protein sequence ID" value="MDQ0253729.1"/>
    <property type="molecule type" value="Genomic_DNA"/>
</dbReference>
<gene>
    <name evidence="1" type="ORF">J2S74_001101</name>
</gene>
<organism evidence="1 2">
    <name type="scientific">Evansella vedderi</name>
    <dbReference type="NCBI Taxonomy" id="38282"/>
    <lineage>
        <taxon>Bacteria</taxon>
        <taxon>Bacillati</taxon>
        <taxon>Bacillota</taxon>
        <taxon>Bacilli</taxon>
        <taxon>Bacillales</taxon>
        <taxon>Bacillaceae</taxon>
        <taxon>Evansella</taxon>
    </lineage>
</organism>
<reference evidence="1 2" key="1">
    <citation type="submission" date="2023-07" db="EMBL/GenBank/DDBJ databases">
        <title>Genomic Encyclopedia of Type Strains, Phase IV (KMG-IV): sequencing the most valuable type-strain genomes for metagenomic binning, comparative biology and taxonomic classification.</title>
        <authorList>
            <person name="Goeker M."/>
        </authorList>
    </citation>
    <scope>NUCLEOTIDE SEQUENCE [LARGE SCALE GENOMIC DNA]</scope>
    <source>
        <strain evidence="1 2">DSM 9768</strain>
    </source>
</reference>
<dbReference type="RefSeq" id="WP_307322765.1">
    <property type="nucleotide sequence ID" value="NZ_JAUSUG010000003.1"/>
</dbReference>
<evidence type="ECO:0000313" key="1">
    <source>
        <dbReference type="EMBL" id="MDQ0253729.1"/>
    </source>
</evidence>
<protein>
    <recommendedName>
        <fullName evidence="3">Small, acid-soluble spore protein, alpha/beta type</fullName>
    </recommendedName>
</protein>
<comment type="caution">
    <text evidence="1">The sequence shown here is derived from an EMBL/GenBank/DDBJ whole genome shotgun (WGS) entry which is preliminary data.</text>
</comment>
<dbReference type="Proteomes" id="UP001230005">
    <property type="component" value="Unassembled WGS sequence"/>
</dbReference>
<keyword evidence="2" id="KW-1185">Reference proteome</keyword>
<name>A0ABT9ZRA8_9BACI</name>
<evidence type="ECO:0000313" key="2">
    <source>
        <dbReference type="Proteomes" id="UP001230005"/>
    </source>
</evidence>
<accession>A0ABT9ZRA8</accession>